<dbReference type="InterPro" id="IPR001647">
    <property type="entry name" value="HTH_TetR"/>
</dbReference>
<dbReference type="Pfam" id="PF00440">
    <property type="entry name" value="TetR_N"/>
    <property type="match status" value="1"/>
</dbReference>
<keyword evidence="8" id="KW-1185">Reference proteome</keyword>
<sequence>MTEQKTTEVKRPRGRPSLRTEQETRALLIKAAAEVFLSEGYAGTSIEAVARRAGMSTRTIYRTVSNKASLFRLVADDAIETGIAHLDTPSNVTTVEGAVLALARAYSHLVLSNGGVLNARAVFAEQSQFPEFRDNYLSSIDTVAEAFDRRFIAILFDCTFPDDVNLYEAATLLRSMINGAQREAVLNPSYDGTASAIFDWSDKCTNFAIKAMRFSKAAGN</sequence>
<evidence type="ECO:0000313" key="8">
    <source>
        <dbReference type="Proteomes" id="UP000269157"/>
    </source>
</evidence>
<dbReference type="PRINTS" id="PR00455">
    <property type="entry name" value="HTHTETR"/>
</dbReference>
<dbReference type="GO" id="GO:0003700">
    <property type="term" value="F:DNA-binding transcription factor activity"/>
    <property type="evidence" value="ECO:0007669"/>
    <property type="project" value="TreeGrafter"/>
</dbReference>
<organism evidence="7 8">
    <name type="scientific">Litoreibacter meonggei</name>
    <dbReference type="NCBI Taxonomy" id="1049199"/>
    <lineage>
        <taxon>Bacteria</taxon>
        <taxon>Pseudomonadati</taxon>
        <taxon>Pseudomonadota</taxon>
        <taxon>Alphaproteobacteria</taxon>
        <taxon>Rhodobacterales</taxon>
        <taxon>Roseobacteraceae</taxon>
        <taxon>Litoreibacter</taxon>
    </lineage>
</organism>
<gene>
    <name evidence="7" type="ORF">BCF46_3026</name>
</gene>
<keyword evidence="3" id="KW-0804">Transcription</keyword>
<dbReference type="EMBL" id="RCCE01000005">
    <property type="protein sequence ID" value="RLJ41238.1"/>
    <property type="molecule type" value="Genomic_DNA"/>
</dbReference>
<dbReference type="SUPFAM" id="SSF46689">
    <property type="entry name" value="Homeodomain-like"/>
    <property type="match status" value="1"/>
</dbReference>
<evidence type="ECO:0000256" key="4">
    <source>
        <dbReference type="PROSITE-ProRule" id="PRU00335"/>
    </source>
</evidence>
<dbReference type="InterPro" id="IPR009057">
    <property type="entry name" value="Homeodomain-like_sf"/>
</dbReference>
<dbReference type="InterPro" id="IPR050109">
    <property type="entry name" value="HTH-type_TetR-like_transc_reg"/>
</dbReference>
<evidence type="ECO:0000256" key="2">
    <source>
        <dbReference type="ARBA" id="ARBA00023125"/>
    </source>
</evidence>
<evidence type="ECO:0000256" key="1">
    <source>
        <dbReference type="ARBA" id="ARBA00023015"/>
    </source>
</evidence>
<dbReference type="OrthoDB" id="8478851at2"/>
<dbReference type="PANTHER" id="PTHR30055">
    <property type="entry name" value="HTH-TYPE TRANSCRIPTIONAL REGULATOR RUTR"/>
    <property type="match status" value="1"/>
</dbReference>
<accession>A0A497VKN9</accession>
<proteinExistence type="predicted"/>
<dbReference type="PROSITE" id="PS50977">
    <property type="entry name" value="HTH_TETR_2"/>
    <property type="match status" value="1"/>
</dbReference>
<dbReference type="PANTHER" id="PTHR30055:SF234">
    <property type="entry name" value="HTH-TYPE TRANSCRIPTIONAL REGULATOR BETI"/>
    <property type="match status" value="1"/>
</dbReference>
<evidence type="ECO:0000313" key="7">
    <source>
        <dbReference type="EMBL" id="RLJ41238.1"/>
    </source>
</evidence>
<feature type="domain" description="HTH tetR-type" evidence="6">
    <location>
        <begin position="22"/>
        <end position="82"/>
    </location>
</feature>
<keyword evidence="2 4" id="KW-0238">DNA-binding</keyword>
<evidence type="ECO:0000259" key="6">
    <source>
        <dbReference type="PROSITE" id="PS50977"/>
    </source>
</evidence>
<protein>
    <submittedName>
        <fullName evidence="7">TetR family transcriptional regulator</fullName>
    </submittedName>
</protein>
<dbReference type="GO" id="GO:0000976">
    <property type="term" value="F:transcription cis-regulatory region binding"/>
    <property type="evidence" value="ECO:0007669"/>
    <property type="project" value="TreeGrafter"/>
</dbReference>
<feature type="compositionally biased region" description="Basic and acidic residues" evidence="5">
    <location>
        <begin position="1"/>
        <end position="11"/>
    </location>
</feature>
<dbReference type="RefSeq" id="WP_121025966.1">
    <property type="nucleotide sequence ID" value="NZ_RCCE01000005.1"/>
</dbReference>
<evidence type="ECO:0000256" key="5">
    <source>
        <dbReference type="SAM" id="MobiDB-lite"/>
    </source>
</evidence>
<reference evidence="7 8" key="1">
    <citation type="submission" date="2018-10" db="EMBL/GenBank/DDBJ databases">
        <title>Genomic Encyclopedia of Archaeal and Bacterial Type Strains, Phase II (KMG-II): from individual species to whole genera.</title>
        <authorList>
            <person name="Goeker M."/>
        </authorList>
    </citation>
    <scope>NUCLEOTIDE SEQUENCE [LARGE SCALE GENOMIC DNA]</scope>
    <source>
        <strain evidence="7 8">DSM 29466</strain>
    </source>
</reference>
<feature type="region of interest" description="Disordered" evidence="5">
    <location>
        <begin position="1"/>
        <end position="20"/>
    </location>
</feature>
<dbReference type="Proteomes" id="UP000269157">
    <property type="component" value="Unassembled WGS sequence"/>
</dbReference>
<name>A0A497VKN9_9RHOB</name>
<evidence type="ECO:0000256" key="3">
    <source>
        <dbReference type="ARBA" id="ARBA00023163"/>
    </source>
</evidence>
<dbReference type="Gene3D" id="1.10.357.10">
    <property type="entry name" value="Tetracycline Repressor, domain 2"/>
    <property type="match status" value="1"/>
</dbReference>
<dbReference type="AlphaFoldDB" id="A0A497VKN9"/>
<keyword evidence="1" id="KW-0805">Transcription regulation</keyword>
<feature type="DNA-binding region" description="H-T-H motif" evidence="4">
    <location>
        <begin position="45"/>
        <end position="64"/>
    </location>
</feature>
<comment type="caution">
    <text evidence="7">The sequence shown here is derived from an EMBL/GenBank/DDBJ whole genome shotgun (WGS) entry which is preliminary data.</text>
</comment>